<name>A0AAV0BMA5_PHAPC</name>
<dbReference type="PANTHER" id="PTHR12357:SF89">
    <property type="entry name" value="YTH DOMAIN-CONTAINING FAMILY PROTEIN"/>
    <property type="match status" value="1"/>
</dbReference>
<dbReference type="GO" id="GO:0003729">
    <property type="term" value="F:mRNA binding"/>
    <property type="evidence" value="ECO:0007669"/>
    <property type="project" value="TreeGrafter"/>
</dbReference>
<keyword evidence="4" id="KW-1185">Reference proteome</keyword>
<comment type="caution">
    <text evidence="3">The sequence shown here is derived from an EMBL/GenBank/DDBJ whole genome shotgun (WGS) entry which is preliminary data.</text>
</comment>
<sequence>MKSNGKWGICVLTGPTPNSGQQSLSAQPKDLALARLDAFYELSSQIVGPSTGILPTKTLCDHLSSTGNTISLSKKPTRSVTPIGSPASVSTFAANPWSPSLEERRKLREPILRQASLDTLASAESMSPRKTKNSNSEAAQLMCSSNNESGSEDLQMLHTNFNRINVTSGKGGSEDSNSRPAIGAQSHRMYGTRSPLSNSTSIADLTENLSPDSDGDPKTNPTSASSNKKVPLPPLVTNFSRQTSSPVSVGKSQTQNSAGPTRNSSDEGPLPFRGPASAAAYVPPIGHSLSRNINDPFNLKGKLAFAASHNTAAPGITASNWLSQKERFVGSSLGRSQFNSEWSPAIDTSGVSQLPSATSLGNLPQQIQQQFIIGQQLQQLQQLQAQQQLLQQHQAQILTRALGIPPSLPSALPSSAYNPQTLSGSNLIGSSYSSVSSQPPTLVAAPGYNLSPTPASRSGDAVSSPANSNMIATPPPNPSRLQTTITGLPGLTTNFNGVSPRVISNSLDGGGSLLNFTNSVSGSYVKPIVDATHGQATPISADVQELARLKGYNPAQFNLQPKNARFFVIKSYTEEDVHKSLKYEIWASTTLGNRRLDRAFNESSELGPIYLLFSVNGSGHFCGMAEMMTAVDYNTTSKVWAQDKWKGIFKVRWIFVKDIPNNSLRHIKLTNTPENKPVTSSRDTQEVPYEKGVQILQIMSSFQSRTSLLQDYAWYEHNESHKVNQQDNGQFINLSTAISQKLGSDMINSSN</sequence>
<dbReference type="GO" id="GO:0061157">
    <property type="term" value="P:mRNA destabilization"/>
    <property type="evidence" value="ECO:0007669"/>
    <property type="project" value="TreeGrafter"/>
</dbReference>
<evidence type="ECO:0000313" key="4">
    <source>
        <dbReference type="Proteomes" id="UP001153365"/>
    </source>
</evidence>
<feature type="compositionally biased region" description="Polar residues" evidence="1">
    <location>
        <begin position="219"/>
        <end position="228"/>
    </location>
</feature>
<feature type="compositionally biased region" description="Polar residues" evidence="1">
    <location>
        <begin position="237"/>
        <end position="263"/>
    </location>
</feature>
<dbReference type="Pfam" id="PF04146">
    <property type="entry name" value="YTH"/>
    <property type="match status" value="1"/>
</dbReference>
<reference evidence="3" key="1">
    <citation type="submission" date="2022-06" db="EMBL/GenBank/DDBJ databases">
        <authorList>
            <consortium name="SYNGENTA / RWTH Aachen University"/>
        </authorList>
    </citation>
    <scope>NUCLEOTIDE SEQUENCE</scope>
</reference>
<dbReference type="AlphaFoldDB" id="A0AAV0BMA5"/>
<dbReference type="PANTHER" id="PTHR12357">
    <property type="entry name" value="YTH YT521-B HOMOLOGY DOMAIN-CONTAINING"/>
    <property type="match status" value="1"/>
</dbReference>
<dbReference type="InterPro" id="IPR045168">
    <property type="entry name" value="YTH_prot"/>
</dbReference>
<feature type="domain" description="YTH" evidence="2">
    <location>
        <begin position="564"/>
        <end position="699"/>
    </location>
</feature>
<accession>A0AAV0BMA5</accession>
<feature type="compositionally biased region" description="Polar residues" evidence="1">
    <location>
        <begin position="194"/>
        <end position="211"/>
    </location>
</feature>
<proteinExistence type="predicted"/>
<evidence type="ECO:0000256" key="1">
    <source>
        <dbReference type="SAM" id="MobiDB-lite"/>
    </source>
</evidence>
<dbReference type="InterPro" id="IPR007275">
    <property type="entry name" value="YTH_domain"/>
</dbReference>
<gene>
    <name evidence="3" type="ORF">PPACK8108_LOCUS21382</name>
</gene>
<dbReference type="CDD" id="cd21134">
    <property type="entry name" value="YTH"/>
    <property type="match status" value="1"/>
</dbReference>
<dbReference type="Proteomes" id="UP001153365">
    <property type="component" value="Unassembled WGS sequence"/>
</dbReference>
<feature type="region of interest" description="Disordered" evidence="1">
    <location>
        <begin position="454"/>
        <end position="479"/>
    </location>
</feature>
<dbReference type="EMBL" id="CALTRL010005809">
    <property type="protein sequence ID" value="CAH7686696.1"/>
    <property type="molecule type" value="Genomic_DNA"/>
</dbReference>
<dbReference type="PROSITE" id="PS50882">
    <property type="entry name" value="YTH"/>
    <property type="match status" value="1"/>
</dbReference>
<dbReference type="GO" id="GO:0005737">
    <property type="term" value="C:cytoplasm"/>
    <property type="evidence" value="ECO:0007669"/>
    <property type="project" value="TreeGrafter"/>
</dbReference>
<evidence type="ECO:0000259" key="2">
    <source>
        <dbReference type="PROSITE" id="PS50882"/>
    </source>
</evidence>
<feature type="region of interest" description="Disordered" evidence="1">
    <location>
        <begin position="164"/>
        <end position="276"/>
    </location>
</feature>
<dbReference type="GO" id="GO:1990247">
    <property type="term" value="F:N6-methyladenosine-containing RNA reader activity"/>
    <property type="evidence" value="ECO:0007669"/>
    <property type="project" value="TreeGrafter"/>
</dbReference>
<feature type="region of interest" description="Disordered" evidence="1">
    <location>
        <begin position="118"/>
        <end position="139"/>
    </location>
</feature>
<evidence type="ECO:0000313" key="3">
    <source>
        <dbReference type="EMBL" id="CAH7686696.1"/>
    </source>
</evidence>
<dbReference type="Gene3D" id="3.10.590.10">
    <property type="entry name" value="ph1033 like domains"/>
    <property type="match status" value="1"/>
</dbReference>
<organism evidence="3 4">
    <name type="scientific">Phakopsora pachyrhizi</name>
    <name type="common">Asian soybean rust disease fungus</name>
    <dbReference type="NCBI Taxonomy" id="170000"/>
    <lineage>
        <taxon>Eukaryota</taxon>
        <taxon>Fungi</taxon>
        <taxon>Dikarya</taxon>
        <taxon>Basidiomycota</taxon>
        <taxon>Pucciniomycotina</taxon>
        <taxon>Pucciniomycetes</taxon>
        <taxon>Pucciniales</taxon>
        <taxon>Phakopsoraceae</taxon>
        <taxon>Phakopsora</taxon>
    </lineage>
</organism>
<protein>
    <submittedName>
        <fullName evidence="3">YT521-B-like domain-domain-containing protein</fullName>
    </submittedName>
</protein>